<dbReference type="Gene3D" id="1.10.150.130">
    <property type="match status" value="1"/>
</dbReference>
<evidence type="ECO:0000313" key="8">
    <source>
        <dbReference type="EMBL" id="XFO64823.1"/>
    </source>
</evidence>
<dbReference type="PROSITE" id="PS51900">
    <property type="entry name" value="CB"/>
    <property type="match status" value="1"/>
</dbReference>
<dbReference type="Pfam" id="PF14659">
    <property type="entry name" value="Phage_int_SAM_3"/>
    <property type="match status" value="1"/>
</dbReference>
<dbReference type="RefSeq" id="WP_094607707.1">
    <property type="nucleotide sequence ID" value="NZ_CP155573.1"/>
</dbReference>
<keyword evidence="9" id="KW-1185">Reference proteome</keyword>
<dbReference type="Gene3D" id="1.10.443.10">
    <property type="entry name" value="Intergrase catalytic core"/>
    <property type="match status" value="1"/>
</dbReference>
<dbReference type="InterPro" id="IPR004107">
    <property type="entry name" value="Integrase_SAM-like_N"/>
</dbReference>
<dbReference type="InterPro" id="IPR044068">
    <property type="entry name" value="CB"/>
</dbReference>
<dbReference type="CDD" id="cd01189">
    <property type="entry name" value="INT_ICEBs1_C_like"/>
    <property type="match status" value="1"/>
</dbReference>
<evidence type="ECO:0000256" key="4">
    <source>
        <dbReference type="ARBA" id="ARBA00023172"/>
    </source>
</evidence>
<dbReference type="PROSITE" id="PS51898">
    <property type="entry name" value="TYR_RECOMBINASE"/>
    <property type="match status" value="1"/>
</dbReference>
<evidence type="ECO:0000259" key="6">
    <source>
        <dbReference type="PROSITE" id="PS51898"/>
    </source>
</evidence>
<dbReference type="EMBL" id="CP155573">
    <property type="protein sequence ID" value="XFO64823.1"/>
    <property type="molecule type" value="Genomic_DNA"/>
</dbReference>
<dbReference type="SUPFAM" id="SSF56349">
    <property type="entry name" value="DNA breaking-rejoining enzymes"/>
    <property type="match status" value="1"/>
</dbReference>
<evidence type="ECO:0000313" key="9">
    <source>
        <dbReference type="Proteomes" id="UP000216752"/>
    </source>
</evidence>
<evidence type="ECO:0000256" key="3">
    <source>
        <dbReference type="ARBA" id="ARBA00023125"/>
    </source>
</evidence>
<dbReference type="Proteomes" id="UP000216752">
    <property type="component" value="Chromosome"/>
</dbReference>
<reference evidence="8" key="1">
    <citation type="submission" date="2024-05" db="EMBL/GenBank/DDBJ databases">
        <title>Isolation and characterization of Sporomusa carbonis sp. nov., a carboxydotrophic hydrogenogen in the genus of Sporomusa isolated from a charcoal burning pile.</title>
        <authorList>
            <person name="Boeer T."/>
            <person name="Rosenbaum F."/>
            <person name="Eysell L."/>
            <person name="Mueller V."/>
            <person name="Daniel R."/>
            <person name="Poehlein A."/>
        </authorList>
    </citation>
    <scope>NUCLEOTIDE SEQUENCE [LARGE SCALE GENOMIC DNA]</scope>
    <source>
        <strain evidence="8">DSM 10669</strain>
    </source>
</reference>
<sequence length="410" mass="46320">MAKRANGEGTICKRSDGLWTAAITIGRDEKTGKLIRKYVYGKTKAEVQEKKAALLETNKGLSYIDADKITVAQWLEKWLHVYARTRVRQNTLEGYQFIVTNHVVPAVGTTKLSKLQATQIQAMINNILDNGGSPRLAEFSFAVLRAAIRQALKEELIYRDPTLAVSLPKKKKKEVVPLTDEQWTALLETASKPTYIFWYTALLLEWGTGIRRGELVGLRWSDIDFKRQTIFICRAAITTKDGPKISEPKSQKSRRTIPIPTTVVTELKKHKARQAAMRLKAKTWEDNDLVFPTRFGTLQDPCVVTRRFSRLVKAAGIPHISFHDLRHDHASRLFAQGEHPRDVQDRLGHSSITLTMDTYTHAMPGRQENIAGRLEENLPSCLAPATPTTRKFKIKKISLHQLTTTTGNSK</sequence>
<feature type="domain" description="Tyr recombinase" evidence="6">
    <location>
        <begin position="173"/>
        <end position="372"/>
    </location>
</feature>
<keyword evidence="2" id="KW-0229">DNA integration</keyword>
<keyword evidence="3 5" id="KW-0238">DNA-binding</keyword>
<dbReference type="InterPro" id="IPR002104">
    <property type="entry name" value="Integrase_catalytic"/>
</dbReference>
<protein>
    <submittedName>
        <fullName evidence="8">Tyrosine recombinase XerC</fullName>
    </submittedName>
</protein>
<dbReference type="InterPro" id="IPR050090">
    <property type="entry name" value="Tyrosine_recombinase_XerCD"/>
</dbReference>
<evidence type="ECO:0000259" key="7">
    <source>
        <dbReference type="PROSITE" id="PS51900"/>
    </source>
</evidence>
<dbReference type="InterPro" id="IPR010998">
    <property type="entry name" value="Integrase_recombinase_N"/>
</dbReference>
<comment type="similarity">
    <text evidence="1">Belongs to the 'phage' integrase family.</text>
</comment>
<dbReference type="Pfam" id="PF00589">
    <property type="entry name" value="Phage_integrase"/>
    <property type="match status" value="1"/>
</dbReference>
<evidence type="ECO:0000256" key="2">
    <source>
        <dbReference type="ARBA" id="ARBA00022908"/>
    </source>
</evidence>
<dbReference type="PANTHER" id="PTHR30349:SF41">
    <property type="entry name" value="INTEGRASE_RECOMBINASE PROTEIN MJ0367-RELATED"/>
    <property type="match status" value="1"/>
</dbReference>
<accession>A0ABZ3IHC9</accession>
<keyword evidence="4" id="KW-0233">DNA recombination</keyword>
<feature type="domain" description="Core-binding (CB)" evidence="7">
    <location>
        <begin position="69"/>
        <end position="152"/>
    </location>
</feature>
<dbReference type="InterPro" id="IPR013762">
    <property type="entry name" value="Integrase-like_cat_sf"/>
</dbReference>
<organism evidence="8 9">
    <name type="scientific">Sporomusa silvacetica DSM 10669</name>
    <dbReference type="NCBI Taxonomy" id="1123289"/>
    <lineage>
        <taxon>Bacteria</taxon>
        <taxon>Bacillati</taxon>
        <taxon>Bacillota</taxon>
        <taxon>Negativicutes</taxon>
        <taxon>Selenomonadales</taxon>
        <taxon>Sporomusaceae</taxon>
        <taxon>Sporomusa</taxon>
    </lineage>
</organism>
<name>A0ABZ3IHC9_9FIRM</name>
<dbReference type="InterPro" id="IPR011010">
    <property type="entry name" value="DNA_brk_join_enz"/>
</dbReference>
<proteinExistence type="inferred from homology"/>
<evidence type="ECO:0000256" key="1">
    <source>
        <dbReference type="ARBA" id="ARBA00008857"/>
    </source>
</evidence>
<gene>
    <name evidence="8" type="primary">xerC_2</name>
    <name evidence="8" type="ORF">SPSIL_009320</name>
</gene>
<dbReference type="PANTHER" id="PTHR30349">
    <property type="entry name" value="PHAGE INTEGRASE-RELATED"/>
    <property type="match status" value="1"/>
</dbReference>
<evidence type="ECO:0000256" key="5">
    <source>
        <dbReference type="PROSITE-ProRule" id="PRU01248"/>
    </source>
</evidence>